<dbReference type="EMBL" id="JAEACQ010000281">
    <property type="protein sequence ID" value="MBL7631684.1"/>
    <property type="molecule type" value="Genomic_DNA"/>
</dbReference>
<feature type="region of interest" description="Disordered" evidence="1">
    <location>
        <begin position="1"/>
        <end position="55"/>
    </location>
</feature>
<protein>
    <submittedName>
        <fullName evidence="2">Uncharacterized protein</fullName>
    </submittedName>
</protein>
<name>A0A937RMU1_9ACTN</name>
<sequence length="55" mass="5563">MDDRRAAAGRHRGTNGAAGPFVPVAGGPGALGRDAGQGTQRRLDLQRETVAPVPG</sequence>
<dbReference type="Proteomes" id="UP000604475">
    <property type="component" value="Unassembled WGS sequence"/>
</dbReference>
<evidence type="ECO:0000313" key="3">
    <source>
        <dbReference type="Proteomes" id="UP000604475"/>
    </source>
</evidence>
<dbReference type="RefSeq" id="WP_203006272.1">
    <property type="nucleotide sequence ID" value="NZ_JADWYU010000192.1"/>
</dbReference>
<accession>A0A937RMU1</accession>
<keyword evidence="3" id="KW-1185">Reference proteome</keyword>
<feature type="compositionally biased region" description="Low complexity" evidence="1">
    <location>
        <begin position="14"/>
        <end position="25"/>
    </location>
</feature>
<evidence type="ECO:0000256" key="1">
    <source>
        <dbReference type="SAM" id="MobiDB-lite"/>
    </source>
</evidence>
<organism evidence="2 3">
    <name type="scientific">Frankia nepalensis</name>
    <dbReference type="NCBI Taxonomy" id="1836974"/>
    <lineage>
        <taxon>Bacteria</taxon>
        <taxon>Bacillati</taxon>
        <taxon>Actinomycetota</taxon>
        <taxon>Actinomycetes</taxon>
        <taxon>Frankiales</taxon>
        <taxon>Frankiaceae</taxon>
        <taxon>Frankia</taxon>
    </lineage>
</organism>
<comment type="caution">
    <text evidence="2">The sequence shown here is derived from an EMBL/GenBank/DDBJ whole genome shotgun (WGS) entry which is preliminary data.</text>
</comment>
<dbReference type="AlphaFoldDB" id="A0A937RMU1"/>
<gene>
    <name evidence="2" type="ORF">I7412_31900</name>
</gene>
<evidence type="ECO:0000313" key="2">
    <source>
        <dbReference type="EMBL" id="MBL7631684.1"/>
    </source>
</evidence>
<reference evidence="2" key="1">
    <citation type="submission" date="2020-12" db="EMBL/GenBank/DDBJ databases">
        <title>Genomic characterization of non-nitrogen-fixing Frankia strains.</title>
        <authorList>
            <person name="Carlos-Shanley C."/>
            <person name="Guerra T."/>
            <person name="Hahn D."/>
        </authorList>
    </citation>
    <scope>NUCLEOTIDE SEQUENCE</scope>
    <source>
        <strain evidence="2">CN6</strain>
    </source>
</reference>
<proteinExistence type="predicted"/>